<gene>
    <name evidence="1" type="ORF">CQW23_23684</name>
</gene>
<accession>A0A2G2VSM5</accession>
<proteinExistence type="predicted"/>
<dbReference type="EMBL" id="MLFT02000010">
    <property type="protein sequence ID" value="PHT35984.1"/>
    <property type="molecule type" value="Genomic_DNA"/>
</dbReference>
<dbReference type="AlphaFoldDB" id="A0A2G2VSM5"/>
<keyword evidence="2" id="KW-1185">Reference proteome</keyword>
<name>A0A2G2VSM5_CAPBA</name>
<dbReference type="Proteomes" id="UP000224567">
    <property type="component" value="Unassembled WGS sequence"/>
</dbReference>
<evidence type="ECO:0000313" key="2">
    <source>
        <dbReference type="Proteomes" id="UP000224567"/>
    </source>
</evidence>
<reference evidence="1 2" key="1">
    <citation type="journal article" date="2017" name="Genome Biol.">
        <title>New reference genome sequences of hot pepper reveal the massive evolution of plant disease-resistance genes by retroduplication.</title>
        <authorList>
            <person name="Kim S."/>
            <person name="Park J."/>
            <person name="Yeom S.I."/>
            <person name="Kim Y.M."/>
            <person name="Seo E."/>
            <person name="Kim K.T."/>
            <person name="Kim M.S."/>
            <person name="Lee J.M."/>
            <person name="Cheong K."/>
            <person name="Shin H.S."/>
            <person name="Kim S.B."/>
            <person name="Han K."/>
            <person name="Lee J."/>
            <person name="Park M."/>
            <person name="Lee H.A."/>
            <person name="Lee H.Y."/>
            <person name="Lee Y."/>
            <person name="Oh S."/>
            <person name="Lee J.H."/>
            <person name="Choi E."/>
            <person name="Choi E."/>
            <person name="Lee S.E."/>
            <person name="Jeon J."/>
            <person name="Kim H."/>
            <person name="Choi G."/>
            <person name="Song H."/>
            <person name="Lee J."/>
            <person name="Lee S.C."/>
            <person name="Kwon J.K."/>
            <person name="Lee H.Y."/>
            <person name="Koo N."/>
            <person name="Hong Y."/>
            <person name="Kim R.W."/>
            <person name="Kang W.H."/>
            <person name="Huh J.H."/>
            <person name="Kang B.C."/>
            <person name="Yang T.J."/>
            <person name="Lee Y.H."/>
            <person name="Bennetzen J.L."/>
            <person name="Choi D."/>
        </authorList>
    </citation>
    <scope>NUCLEOTIDE SEQUENCE [LARGE SCALE GENOMIC DNA]</scope>
    <source>
        <strain evidence="2">cv. PBC81</strain>
    </source>
</reference>
<comment type="caution">
    <text evidence="1">The sequence shown here is derived from an EMBL/GenBank/DDBJ whole genome shotgun (WGS) entry which is preliminary data.</text>
</comment>
<protein>
    <submittedName>
        <fullName evidence="1">Uncharacterized protein</fullName>
    </submittedName>
</protein>
<reference evidence="2" key="2">
    <citation type="journal article" date="2017" name="J. Anim. Genet.">
        <title>Multiple reference genome sequences of hot pepper reveal the massive evolution of plant disease resistance genes by retroduplication.</title>
        <authorList>
            <person name="Kim S."/>
            <person name="Park J."/>
            <person name="Yeom S.-I."/>
            <person name="Kim Y.-M."/>
            <person name="Seo E."/>
            <person name="Kim K.-T."/>
            <person name="Kim M.-S."/>
            <person name="Lee J.M."/>
            <person name="Cheong K."/>
            <person name="Shin H.-S."/>
            <person name="Kim S.-B."/>
            <person name="Han K."/>
            <person name="Lee J."/>
            <person name="Park M."/>
            <person name="Lee H.-A."/>
            <person name="Lee H.-Y."/>
            <person name="Lee Y."/>
            <person name="Oh S."/>
            <person name="Lee J.H."/>
            <person name="Choi E."/>
            <person name="Choi E."/>
            <person name="Lee S.E."/>
            <person name="Jeon J."/>
            <person name="Kim H."/>
            <person name="Choi G."/>
            <person name="Song H."/>
            <person name="Lee J."/>
            <person name="Lee S.-C."/>
            <person name="Kwon J.-K."/>
            <person name="Lee H.-Y."/>
            <person name="Koo N."/>
            <person name="Hong Y."/>
            <person name="Kim R.W."/>
            <person name="Kang W.-H."/>
            <person name="Huh J.H."/>
            <person name="Kang B.-C."/>
            <person name="Yang T.-J."/>
            <person name="Lee Y.-H."/>
            <person name="Bennetzen J.L."/>
            <person name="Choi D."/>
        </authorList>
    </citation>
    <scope>NUCLEOTIDE SEQUENCE [LARGE SCALE GENOMIC DNA]</scope>
    <source>
        <strain evidence="2">cv. PBC81</strain>
    </source>
</reference>
<organism evidence="1 2">
    <name type="scientific">Capsicum baccatum</name>
    <name type="common">Peruvian pepper</name>
    <dbReference type="NCBI Taxonomy" id="33114"/>
    <lineage>
        <taxon>Eukaryota</taxon>
        <taxon>Viridiplantae</taxon>
        <taxon>Streptophyta</taxon>
        <taxon>Embryophyta</taxon>
        <taxon>Tracheophyta</taxon>
        <taxon>Spermatophyta</taxon>
        <taxon>Magnoliopsida</taxon>
        <taxon>eudicotyledons</taxon>
        <taxon>Gunneridae</taxon>
        <taxon>Pentapetalae</taxon>
        <taxon>asterids</taxon>
        <taxon>lamiids</taxon>
        <taxon>Solanales</taxon>
        <taxon>Solanaceae</taxon>
        <taxon>Solanoideae</taxon>
        <taxon>Capsiceae</taxon>
        <taxon>Capsicum</taxon>
    </lineage>
</organism>
<evidence type="ECO:0000313" key="1">
    <source>
        <dbReference type="EMBL" id="PHT35984.1"/>
    </source>
</evidence>
<sequence>MLPKLGHFFLTKHALEFPFLQDVDIKIFSRMKTFYLGSVSSPRLKSLFIDIVINDAEVKDDLNKTILNMSLNSKIIWLPKEKKTKSGPSKRASEAARLHLPLYELALQVLSQSRAEDGEHREKECFKSNNPNANIPSIEELVKTLSIDSYPVKIQCDGATNLTSDFVVKSAMGKYFDAFRKYFENKNWMLIQGQLLWIVHPSHVPTNRELKMPFFLTLQSVQTLLDPKVIDKIKMKLFEETTIRRKIILEGGLPVVDDDSGSGAVGSASGAAVGDNDAPLTVFKINHYEYDQIGYADFVPLSK</sequence>